<feature type="compositionally biased region" description="Low complexity" evidence="1">
    <location>
        <begin position="43"/>
        <end position="55"/>
    </location>
</feature>
<keyword evidence="4" id="KW-1185">Reference proteome</keyword>
<dbReference type="InterPro" id="IPR011990">
    <property type="entry name" value="TPR-like_helical_dom_sf"/>
</dbReference>
<evidence type="ECO:0000313" key="3">
    <source>
        <dbReference type="EMBL" id="OOC10800.1"/>
    </source>
</evidence>
<feature type="compositionally biased region" description="Polar residues" evidence="1">
    <location>
        <begin position="1"/>
        <end position="11"/>
    </location>
</feature>
<reference evidence="3 4" key="1">
    <citation type="submission" date="2017-02" db="EMBL/GenBank/DDBJ databases">
        <title>Genomic diversity within the haloalkaliphilic genus Thioalkalivibrio.</title>
        <authorList>
            <person name="Ahn A.-C."/>
            <person name="Meier-Kolthoff J."/>
            <person name="Overmars L."/>
            <person name="Richter M."/>
            <person name="Woyke T."/>
            <person name="Sorokin D.Y."/>
            <person name="Muyzer G."/>
        </authorList>
    </citation>
    <scope>NUCLEOTIDE SEQUENCE [LARGE SCALE GENOMIC DNA]</scope>
    <source>
        <strain evidence="3 4">HL17</strain>
    </source>
</reference>
<dbReference type="OrthoDB" id="9790530at2"/>
<dbReference type="PANTHER" id="PTHR38462:SF1">
    <property type="entry name" value="YPRB RIBONUCLEASE H-LIKE DOMAIN-CONTAINING PROTEIN"/>
    <property type="match status" value="1"/>
</dbReference>
<accession>A0A1V3A0B6</accession>
<dbReference type="InterPro" id="IPR038720">
    <property type="entry name" value="YprB_RNase_H-like_dom"/>
</dbReference>
<feature type="region of interest" description="Disordered" evidence="1">
    <location>
        <begin position="498"/>
        <end position="518"/>
    </location>
</feature>
<dbReference type="Proteomes" id="UP000189177">
    <property type="component" value="Unassembled WGS sequence"/>
</dbReference>
<dbReference type="EMBL" id="MUZR01000009">
    <property type="protein sequence ID" value="OOC10800.1"/>
    <property type="molecule type" value="Genomic_DNA"/>
</dbReference>
<proteinExistence type="predicted"/>
<dbReference type="Gene3D" id="1.25.40.10">
    <property type="entry name" value="Tetratricopeptide repeat domain"/>
    <property type="match status" value="1"/>
</dbReference>
<comment type="caution">
    <text evidence="3">The sequence shown here is derived from an EMBL/GenBank/DDBJ whole genome shotgun (WGS) entry which is preliminary data.</text>
</comment>
<feature type="compositionally biased region" description="Basic and acidic residues" evidence="1">
    <location>
        <begin position="18"/>
        <end position="28"/>
    </location>
</feature>
<dbReference type="STRING" id="252474.B1A74_03810"/>
<evidence type="ECO:0000259" key="2">
    <source>
        <dbReference type="Pfam" id="PF13482"/>
    </source>
</evidence>
<dbReference type="PANTHER" id="PTHR38462">
    <property type="entry name" value="EXONUCLEASE-LIKE PROTEIN"/>
    <property type="match status" value="1"/>
</dbReference>
<organism evidence="3 4">
    <name type="scientific">Thioalkalivibrio halophilus</name>
    <dbReference type="NCBI Taxonomy" id="252474"/>
    <lineage>
        <taxon>Bacteria</taxon>
        <taxon>Pseudomonadati</taxon>
        <taxon>Pseudomonadota</taxon>
        <taxon>Gammaproteobacteria</taxon>
        <taxon>Chromatiales</taxon>
        <taxon>Ectothiorhodospiraceae</taxon>
        <taxon>Thioalkalivibrio</taxon>
    </lineage>
</organism>
<dbReference type="Pfam" id="PF13482">
    <property type="entry name" value="RNase_H_2"/>
    <property type="match status" value="1"/>
</dbReference>
<dbReference type="GO" id="GO:0003676">
    <property type="term" value="F:nucleic acid binding"/>
    <property type="evidence" value="ECO:0007669"/>
    <property type="project" value="InterPro"/>
</dbReference>
<protein>
    <recommendedName>
        <fullName evidence="2">YprB ribonuclease H-like domain-containing protein</fullName>
    </recommendedName>
</protein>
<evidence type="ECO:0000256" key="1">
    <source>
        <dbReference type="SAM" id="MobiDB-lite"/>
    </source>
</evidence>
<feature type="domain" description="YprB ribonuclease H-like" evidence="2">
    <location>
        <begin position="206"/>
        <end position="369"/>
    </location>
</feature>
<dbReference type="RefSeq" id="WP_077243810.1">
    <property type="nucleotide sequence ID" value="NZ_MUZR01000009.1"/>
</dbReference>
<dbReference type="AlphaFoldDB" id="A0A1V3A0B6"/>
<dbReference type="InterPro" id="IPR012337">
    <property type="entry name" value="RNaseH-like_sf"/>
</dbReference>
<dbReference type="Gene3D" id="3.30.420.10">
    <property type="entry name" value="Ribonuclease H-like superfamily/Ribonuclease H"/>
    <property type="match status" value="1"/>
</dbReference>
<gene>
    <name evidence="3" type="ORF">B1A74_03810</name>
</gene>
<dbReference type="InterPro" id="IPR036397">
    <property type="entry name" value="RNaseH_sf"/>
</dbReference>
<dbReference type="SUPFAM" id="SSF53098">
    <property type="entry name" value="Ribonuclease H-like"/>
    <property type="match status" value="1"/>
</dbReference>
<evidence type="ECO:0000313" key="4">
    <source>
        <dbReference type="Proteomes" id="UP000189177"/>
    </source>
</evidence>
<name>A0A1V3A0B6_9GAMM</name>
<sequence length="518" mass="55338">MSLSDRLNTLRRQAGVTPERRTADEVVRDGAGPSGSAPGGSEAGPADAAGGTAPGIESGQETGSMTDASADPGGASGNEGSVREGRAPATGQGESPQRARALAELRERVRRMGAAPKQPSAQDVRHSAVSPADGKSDGATAPTAIPHGPAVSVDELAERLGGSRIGEHVILLDRELPPGHEHGRLALGEALESAWPFWEAGERVGFIDTETTGLAGGAGTVAFLVGLATPTGEGLRLRQWLMTAFAGEAAMLESVDAALAGCERLVSYNGKTFDLPLLRDRRRMQRRNDPADSAHTDFLHPVRALYGHAWPDCRLRTAEERLLGLQRPDDLPGSDAPWAWQAYLRFGQADLLQRVVRHNADDIFSLAVLGPALAGVLADPPAQLASPEGAARLLHRLRGPVEARRLLQQCEQRLNPAGRLWLAREWRRAGVWERAVALWQSLAEQGHPEAIEALAKYHEHQRRDPATALEWARRLPDSAAARARCARLVQRLGRDAGLLADASPDSAPDRPEGWPPTG</sequence>
<feature type="region of interest" description="Disordered" evidence="1">
    <location>
        <begin position="1"/>
        <end position="148"/>
    </location>
</feature>